<sequence length="901" mass="100827">MTDRFGRQKSTRWVNSVPTYGDWGDDDYEDDDYTYQEDNSSQQQQRKVTPQRFELPSDHVPPVPVIDEKYKNLTSQNNTESNVSPPKELVLSVDGQTNLESDSSDEESEIISQGGVSPYKEANKQTHGISHNVDEKSKTPAYQANIPVVASHDRSDYNEEDNNDFTRKLNEIQSKESNHEDLAQSEVQEGQKDEPDSVNQVSEPSSTKQQPNLVLSVDTHKNIYSDSSDEDDDDDDTCSNLNFGISTHSLGNIATDSTSKNNVTTLKVQPKEELQFEPPTPTYSYSQQSNIPPESPSMESENSFNSEYSFQKEPVDLQLATHHEETETILPQKDLALEPKEKTEEVETTEKSTQPELVLSVDKPNFKTSDDEDDDDDNWGYNSQNSSNDEKEVLGVRGENSASDIDSFIDNLNKVYSGDPSGEVLPPIDHDLSLPDFENTSFSKYEDDEENYSPIKPLSISQQKEAHDDYLSSFSGRTQSVRKPPRHSTIFTDDFSGIASDETENAPEEQKDDSISENSVPEVVQTNEFELEQNELGGNNNSDLAPPELHPVASSGSLSTGKLSMDTASQKQQESQDEESITKDIKDARRVSTSSNATFNLGGWAPNTDNFRNQFIGENDSESINFNTDRSGYDKFTKVRTESTQEEDNANASLPSIPETIDAVMPSIQEDGASDEEEQDDGEEKNDIQDYHGDSHSVLPTMTMSSKSDSVLNEHFYPKPLFKEERLTPAASKEDLLPQKYSSLLPSENRRASDSSDVTARQRSESTSTVTTNSTVQVTPKELVPDKYPVSDWKSIVTISQPVDRIAAFKDALHKEQQYDSKLTSWLHYALKRSPNTSTNLSIGRVASQAYQNAEHNDLRRHASFRSRVNIVKDKVEGTGSFGKKLFSRSKKFIKSTTGDK</sequence>
<feature type="region of interest" description="Disordered" evidence="1">
    <location>
        <begin position="730"/>
        <end position="776"/>
    </location>
</feature>
<feature type="compositionally biased region" description="Polar residues" evidence="1">
    <location>
        <begin position="238"/>
        <end position="267"/>
    </location>
</feature>
<evidence type="ECO:0000313" key="2">
    <source>
        <dbReference type="EMBL" id="KAF6070024.1"/>
    </source>
</evidence>
<feature type="compositionally biased region" description="Basic and acidic residues" evidence="1">
    <location>
        <begin position="164"/>
        <end position="182"/>
    </location>
</feature>
<feature type="compositionally biased region" description="Basic and acidic residues" evidence="1">
    <location>
        <begin position="685"/>
        <end position="695"/>
    </location>
</feature>
<dbReference type="EMBL" id="JABWAD010000028">
    <property type="protein sequence ID" value="KAF6070024.1"/>
    <property type="molecule type" value="Genomic_DNA"/>
</dbReference>
<protein>
    <recommendedName>
        <fullName evidence="4">Protein FYV8</fullName>
    </recommendedName>
</protein>
<evidence type="ECO:0008006" key="4">
    <source>
        <dbReference type="Google" id="ProtNLM"/>
    </source>
</evidence>
<feature type="compositionally biased region" description="Polar residues" evidence="1">
    <location>
        <begin position="72"/>
        <end position="84"/>
    </location>
</feature>
<feature type="compositionally biased region" description="Polar residues" evidence="1">
    <location>
        <begin position="472"/>
        <end position="481"/>
    </location>
</feature>
<evidence type="ECO:0000256" key="1">
    <source>
        <dbReference type="SAM" id="MobiDB-lite"/>
    </source>
</evidence>
<comment type="caution">
    <text evidence="2">The sequence shown here is derived from an EMBL/GenBank/DDBJ whole genome shotgun (WGS) entry which is preliminary data.</text>
</comment>
<organism evidence="2 3">
    <name type="scientific">Candida albicans</name>
    <name type="common">Yeast</name>
    <dbReference type="NCBI Taxonomy" id="5476"/>
    <lineage>
        <taxon>Eukaryota</taxon>
        <taxon>Fungi</taxon>
        <taxon>Dikarya</taxon>
        <taxon>Ascomycota</taxon>
        <taxon>Saccharomycotina</taxon>
        <taxon>Pichiomycetes</taxon>
        <taxon>Debaryomycetaceae</taxon>
        <taxon>Candida/Lodderomyces clade</taxon>
        <taxon>Candida</taxon>
    </lineage>
</organism>
<feature type="region of interest" description="Disordered" evidence="1">
    <location>
        <begin position="1"/>
        <end position="399"/>
    </location>
</feature>
<feature type="compositionally biased region" description="Basic and acidic residues" evidence="1">
    <location>
        <begin position="748"/>
        <end position="764"/>
    </location>
</feature>
<feature type="compositionally biased region" description="Polar residues" evidence="1">
    <location>
        <begin position="39"/>
        <end position="48"/>
    </location>
</feature>
<feature type="compositionally biased region" description="Acidic residues" evidence="1">
    <location>
        <begin position="227"/>
        <end position="237"/>
    </location>
</feature>
<feature type="compositionally biased region" description="Polar residues" evidence="1">
    <location>
        <begin position="554"/>
        <end position="568"/>
    </location>
</feature>
<accession>A0A8H6C2D8</accession>
<feature type="compositionally biased region" description="Acidic residues" evidence="1">
    <location>
        <begin position="672"/>
        <end position="684"/>
    </location>
</feature>
<feature type="compositionally biased region" description="Basic and acidic residues" evidence="1">
    <location>
        <begin position="580"/>
        <end position="590"/>
    </location>
</feature>
<feature type="compositionally biased region" description="Low complexity" evidence="1">
    <location>
        <begin position="766"/>
        <end position="776"/>
    </location>
</feature>
<reference evidence="2 3" key="1">
    <citation type="submission" date="2020-03" db="EMBL/GenBank/DDBJ databases">
        <title>FDA dAtabase for Regulatory Grade micrObial Sequences (FDA-ARGOS): Supporting development and validation of Infectious Disease Dx tests.</title>
        <authorList>
            <person name="Campos J."/>
            <person name="Goldberg B."/>
            <person name="Tallon L."/>
            <person name="Sadzewicz L."/>
            <person name="Vavikolanu K."/>
            <person name="Mehta A."/>
            <person name="Aluvathingal J."/>
            <person name="Nadendla S."/>
            <person name="Nandy P."/>
            <person name="Geyer C."/>
            <person name="Yan Y."/>
            <person name="Sichtig H."/>
        </authorList>
    </citation>
    <scope>NUCLEOTIDE SEQUENCE [LARGE SCALE GENOMIC DNA]</scope>
    <source>
        <strain evidence="2 3">FDAARGOS_656</strain>
    </source>
</reference>
<dbReference type="AlphaFoldDB" id="A0A8H6C2D8"/>
<feature type="compositionally biased region" description="Basic and acidic residues" evidence="1">
    <location>
        <begin position="335"/>
        <end position="350"/>
    </location>
</feature>
<proteinExistence type="predicted"/>
<feature type="compositionally biased region" description="Acidic residues" evidence="1">
    <location>
        <begin position="23"/>
        <end position="35"/>
    </location>
</feature>
<name>A0A8H6C2D8_CANAX</name>
<evidence type="ECO:0000313" key="3">
    <source>
        <dbReference type="Proteomes" id="UP000536275"/>
    </source>
</evidence>
<feature type="compositionally biased region" description="Low complexity" evidence="1">
    <location>
        <begin position="289"/>
        <end position="309"/>
    </location>
</feature>
<feature type="compositionally biased region" description="Polar residues" evidence="1">
    <location>
        <begin position="197"/>
        <end position="213"/>
    </location>
</feature>
<gene>
    <name evidence="2" type="ORF">FOB64_002720</name>
</gene>
<dbReference type="Proteomes" id="UP000536275">
    <property type="component" value="Unassembled WGS sequence"/>
</dbReference>
<feature type="compositionally biased region" description="Basic and acidic residues" evidence="1">
    <location>
        <begin position="631"/>
        <end position="643"/>
    </location>
</feature>
<feature type="region of interest" description="Disordered" evidence="1">
    <location>
        <begin position="438"/>
        <end position="706"/>
    </location>
</feature>